<dbReference type="Pfam" id="PF01243">
    <property type="entry name" value="PNPOx_N"/>
    <property type="match status" value="1"/>
</dbReference>
<dbReference type="EMBL" id="AP012057">
    <property type="protein sequence ID" value="BAN01333.1"/>
    <property type="molecule type" value="Genomic_DNA"/>
</dbReference>
<dbReference type="Proteomes" id="UP000011863">
    <property type="component" value="Chromosome"/>
</dbReference>
<dbReference type="InterPro" id="IPR052019">
    <property type="entry name" value="F420H2_bilvrd_red/Heme_oxyg"/>
</dbReference>
<dbReference type="KEGG" id="aym:YM304_10190"/>
<protein>
    <recommendedName>
        <fullName evidence="2">Pyridoxamine 5'-phosphate oxidase N-terminal domain-containing protein</fullName>
    </recommendedName>
</protein>
<keyword evidence="1" id="KW-0560">Oxidoreductase</keyword>
<evidence type="ECO:0000313" key="4">
    <source>
        <dbReference type="Proteomes" id="UP000011863"/>
    </source>
</evidence>
<reference evidence="3 4" key="1">
    <citation type="journal article" date="2013" name="Int. J. Syst. Evol. Microbiol.">
        <title>Ilumatobacter nonamiense sp. nov. and Ilumatobacter coccineum sp. nov., isolated from seashore sand.</title>
        <authorList>
            <person name="Matsumoto A."/>
            <person name="Kasai H."/>
            <person name="Matsuo Y."/>
            <person name="Shizuri Y."/>
            <person name="Ichikawa N."/>
            <person name="Fujita N."/>
            <person name="Omura S."/>
            <person name="Takahashi Y."/>
        </authorList>
    </citation>
    <scope>NUCLEOTIDE SEQUENCE [LARGE SCALE GENOMIC DNA]</scope>
    <source>
        <strain evidence="4">NBRC 103263 / KCTC 29153 / YM16-304</strain>
    </source>
</reference>
<evidence type="ECO:0000259" key="2">
    <source>
        <dbReference type="Pfam" id="PF01243"/>
    </source>
</evidence>
<dbReference type="AlphaFoldDB" id="A0A6C7E3Z2"/>
<dbReference type="InterPro" id="IPR012349">
    <property type="entry name" value="Split_barrel_FMN-bd"/>
</dbReference>
<evidence type="ECO:0000256" key="1">
    <source>
        <dbReference type="ARBA" id="ARBA00023002"/>
    </source>
</evidence>
<evidence type="ECO:0000313" key="3">
    <source>
        <dbReference type="EMBL" id="BAN01333.1"/>
    </source>
</evidence>
<dbReference type="GO" id="GO:0070967">
    <property type="term" value="F:coenzyme F420 binding"/>
    <property type="evidence" value="ECO:0007669"/>
    <property type="project" value="TreeGrafter"/>
</dbReference>
<keyword evidence="4" id="KW-1185">Reference proteome</keyword>
<dbReference type="Gene3D" id="2.30.110.10">
    <property type="entry name" value="Electron Transport, Fmn-binding Protein, Chain A"/>
    <property type="match status" value="1"/>
</dbReference>
<sequence length="137" mass="15014">MTNTTAISTNKYVSLTTYTSDGTPKPLPVWIVELPDGRVGFTTSIDSWKVKRIQKTPKVTLRPCDQRGNVDDDAVEVTGTAEVTQGPEFEQVRTLVADKYGIWVTVIKAMNAVRGLFKKGETQSNAAVLIRLDAPTS</sequence>
<proteinExistence type="predicted"/>
<name>A0A6C7E3Z2_ILUCY</name>
<gene>
    <name evidence="3" type="ORF">YM304_10190</name>
</gene>
<dbReference type="InterPro" id="IPR019965">
    <property type="entry name" value="PPOX_F420-dep_Rv2061_put"/>
</dbReference>
<dbReference type="GO" id="GO:0005829">
    <property type="term" value="C:cytosol"/>
    <property type="evidence" value="ECO:0007669"/>
    <property type="project" value="TreeGrafter"/>
</dbReference>
<dbReference type="GO" id="GO:0016627">
    <property type="term" value="F:oxidoreductase activity, acting on the CH-CH group of donors"/>
    <property type="evidence" value="ECO:0007669"/>
    <property type="project" value="TreeGrafter"/>
</dbReference>
<dbReference type="OrthoDB" id="5738083at2"/>
<feature type="domain" description="Pyridoxamine 5'-phosphate oxidase N-terminal" evidence="2">
    <location>
        <begin position="7"/>
        <end position="111"/>
    </location>
</feature>
<dbReference type="SUPFAM" id="SSF50475">
    <property type="entry name" value="FMN-binding split barrel"/>
    <property type="match status" value="1"/>
</dbReference>
<accession>A0A6C7E3Z2</accession>
<dbReference type="InterPro" id="IPR011576">
    <property type="entry name" value="Pyridox_Oxase_N"/>
</dbReference>
<dbReference type="PANTHER" id="PTHR35176">
    <property type="entry name" value="HEME OXYGENASE HI_0854-RELATED"/>
    <property type="match status" value="1"/>
</dbReference>
<dbReference type="NCBIfam" id="TIGR03666">
    <property type="entry name" value="Rv2061_F420"/>
    <property type="match status" value="1"/>
</dbReference>
<organism evidence="3 4">
    <name type="scientific">Ilumatobacter coccineus (strain NBRC 103263 / KCTC 29153 / YM16-304)</name>
    <dbReference type="NCBI Taxonomy" id="1313172"/>
    <lineage>
        <taxon>Bacteria</taxon>
        <taxon>Bacillati</taxon>
        <taxon>Actinomycetota</taxon>
        <taxon>Acidimicrobiia</taxon>
        <taxon>Acidimicrobiales</taxon>
        <taxon>Ilumatobacteraceae</taxon>
        <taxon>Ilumatobacter</taxon>
    </lineage>
</organism>
<dbReference type="PANTHER" id="PTHR35176:SF11">
    <property type="entry name" value="PYRIDOXAMINE 5'-PHOSPHATE OXIDASE FAMILY PROTEIN"/>
    <property type="match status" value="1"/>
</dbReference>
<dbReference type="RefSeq" id="WP_015440580.1">
    <property type="nucleotide sequence ID" value="NC_020520.1"/>
</dbReference>